<dbReference type="AlphaFoldDB" id="A0A2H3L467"/>
<dbReference type="NCBIfam" id="NF033449">
    <property type="entry name" value="BREX_PglZ_3"/>
    <property type="match status" value="1"/>
</dbReference>
<dbReference type="Pfam" id="PF08665">
    <property type="entry name" value="PglZ"/>
    <property type="match status" value="1"/>
</dbReference>
<dbReference type="EMBL" id="LYXE01000169">
    <property type="protein sequence ID" value="PDV97030.1"/>
    <property type="molecule type" value="Genomic_DNA"/>
</dbReference>
<dbReference type="Proteomes" id="UP000220922">
    <property type="component" value="Unassembled WGS sequence"/>
</dbReference>
<evidence type="ECO:0000313" key="2">
    <source>
        <dbReference type="Proteomes" id="UP000220922"/>
    </source>
</evidence>
<evidence type="ECO:0000313" key="1">
    <source>
        <dbReference type="EMBL" id="PDV97030.1"/>
    </source>
</evidence>
<protein>
    <submittedName>
        <fullName evidence="1">Uncharacterized protein</fullName>
    </submittedName>
</protein>
<proteinExistence type="predicted"/>
<organism evidence="1 2">
    <name type="scientific">Candidatus Chloroploca asiatica</name>
    <dbReference type="NCBI Taxonomy" id="1506545"/>
    <lineage>
        <taxon>Bacteria</taxon>
        <taxon>Bacillati</taxon>
        <taxon>Chloroflexota</taxon>
        <taxon>Chloroflexia</taxon>
        <taxon>Chloroflexales</taxon>
        <taxon>Chloroflexineae</taxon>
        <taxon>Oscillochloridaceae</taxon>
        <taxon>Candidatus Chloroploca</taxon>
    </lineage>
</organism>
<name>A0A2H3L467_9CHLR</name>
<gene>
    <name evidence="1" type="ORF">A9Q02_19675</name>
</gene>
<sequence length="662" mass="74760">MLDQVLAYFPPHTHPISLVSDPDDLLGDEQLLAVLAERGFRLIAEHDPIAVRYSIQQLLPISAEMPVIIVTAGPLDALPYDLWQQGYHVVLALHQFFPDIAYPALRELSPGQRHRLSAAQAKLGKPLQALAYRDSLDYLLQMVFAVEPGRLRSSADWLAWLDGYHARNDPMSPVLAQHLGSRLRQFALLASLPIDAMLQDATAYHRFVQEEWLKYLHKQVRERSEVAYAPEPMLPFEADPALHDLLPRLVRTGTLTPVALVNAATLPSWTRPAVVPHSADLRRQQFAEGVAWLEQQIAPNASAATSSLRWEQWQLVARRWAQLSNWRAAPDGGLDQDHLNRYHLLQAHLDEQFAHWLRANYATLATRALPVPHHLHHIPGWLAYQRQQQPDQRVALLVLDGMSLADWLHIRDLWQTRHPDWRIADRLVLAQIPSMTAISRQALISGKRPAQFEPTLLHNRHEERHWSSFWQLHGLAPDAIAFAHLATQREAAYPDRIQSRRIQALCLISSVIDAKVHNESQGASGWQATLGVWLHVNDGQHQPVAWLEGLIKHLFNLRYTVVVTSDHGHVEARGMGVPQEGVLVESRSKRARVYSNPDIVRVVQMQFADTIVWTDDGLLPAQTQVMMPQGRRAFAPAGELVISHGGLTIEEMAVPLITITQS</sequence>
<dbReference type="InterPro" id="IPR017850">
    <property type="entry name" value="Alkaline_phosphatase_core_sf"/>
</dbReference>
<accession>A0A2H3L467</accession>
<keyword evidence="2" id="KW-1185">Reference proteome</keyword>
<comment type="caution">
    <text evidence="1">The sequence shown here is derived from an EMBL/GenBank/DDBJ whole genome shotgun (WGS) entry which is preliminary data.</text>
</comment>
<dbReference type="SUPFAM" id="SSF53649">
    <property type="entry name" value="Alkaline phosphatase-like"/>
    <property type="match status" value="1"/>
</dbReference>
<reference evidence="1 2" key="1">
    <citation type="submission" date="2016-05" db="EMBL/GenBank/DDBJ databases">
        <authorList>
            <person name="Lavstsen T."/>
            <person name="Jespersen J.S."/>
        </authorList>
    </citation>
    <scope>NUCLEOTIDE SEQUENCE [LARGE SCALE GENOMIC DNA]</scope>
    <source>
        <strain evidence="1 2">B7-9</strain>
    </source>
</reference>